<evidence type="ECO:0000259" key="1">
    <source>
        <dbReference type="Pfam" id="PF03644"/>
    </source>
</evidence>
<sequence length="278" mass="30406">MTTRFFQFYDIFCWKANSETSISANRVDTPKVLSSLRTCSTIGTAVMFSSTSTSSSNGTTAEMENSCAQTGVKMLGTLIFEHDEAKPDCLRLLVGQLPKSSASTTQSFPTSSLSLPLSPHYARLLAQLAVQRGFDGYLLNFECPLLQGGVEQTRVGMHAEVVWYDSVIFTGHLAWQDRLNSLNLPFFLSSDSIFTNYTWRPTYPNLTAQYFLSLSSALTQTKLRDIYMGIGTLSPLAIFKTSSTSSNHSLSQTYGAAAHMAQAPSGPTVPSNTSRLPL</sequence>
<proteinExistence type="predicted"/>
<dbReference type="Pfam" id="PF03644">
    <property type="entry name" value="Glyco_hydro_85"/>
    <property type="match status" value="1"/>
</dbReference>
<dbReference type="EMBL" id="ML180940">
    <property type="protein sequence ID" value="THU76401.1"/>
    <property type="molecule type" value="Genomic_DNA"/>
</dbReference>
<dbReference type="Gene3D" id="3.20.20.80">
    <property type="entry name" value="Glycosidases"/>
    <property type="match status" value="1"/>
</dbReference>
<gene>
    <name evidence="2" type="ORF">K435DRAFT_974435</name>
</gene>
<dbReference type="GO" id="GO:0033925">
    <property type="term" value="F:mannosyl-glycoprotein endo-beta-N-acetylglucosaminidase activity"/>
    <property type="evidence" value="ECO:0007669"/>
    <property type="project" value="UniProtKB-EC"/>
</dbReference>
<dbReference type="InterPro" id="IPR005201">
    <property type="entry name" value="TIM_ENGase"/>
</dbReference>
<reference evidence="2 3" key="1">
    <citation type="journal article" date="2019" name="Nat. Ecol. Evol.">
        <title>Megaphylogeny resolves global patterns of mushroom evolution.</title>
        <authorList>
            <person name="Varga T."/>
            <person name="Krizsan K."/>
            <person name="Foldi C."/>
            <person name="Dima B."/>
            <person name="Sanchez-Garcia M."/>
            <person name="Sanchez-Ramirez S."/>
            <person name="Szollosi G.J."/>
            <person name="Szarkandi J.G."/>
            <person name="Papp V."/>
            <person name="Albert L."/>
            <person name="Andreopoulos W."/>
            <person name="Angelini C."/>
            <person name="Antonin V."/>
            <person name="Barry K.W."/>
            <person name="Bougher N.L."/>
            <person name="Buchanan P."/>
            <person name="Buyck B."/>
            <person name="Bense V."/>
            <person name="Catcheside P."/>
            <person name="Chovatia M."/>
            <person name="Cooper J."/>
            <person name="Damon W."/>
            <person name="Desjardin D."/>
            <person name="Finy P."/>
            <person name="Geml J."/>
            <person name="Haridas S."/>
            <person name="Hughes K."/>
            <person name="Justo A."/>
            <person name="Karasinski D."/>
            <person name="Kautmanova I."/>
            <person name="Kiss B."/>
            <person name="Kocsube S."/>
            <person name="Kotiranta H."/>
            <person name="LaButti K.M."/>
            <person name="Lechner B.E."/>
            <person name="Liimatainen K."/>
            <person name="Lipzen A."/>
            <person name="Lukacs Z."/>
            <person name="Mihaltcheva S."/>
            <person name="Morgado L.N."/>
            <person name="Niskanen T."/>
            <person name="Noordeloos M.E."/>
            <person name="Ohm R.A."/>
            <person name="Ortiz-Santana B."/>
            <person name="Ovrebo C."/>
            <person name="Racz N."/>
            <person name="Riley R."/>
            <person name="Savchenko A."/>
            <person name="Shiryaev A."/>
            <person name="Soop K."/>
            <person name="Spirin V."/>
            <person name="Szebenyi C."/>
            <person name="Tomsovsky M."/>
            <person name="Tulloss R.E."/>
            <person name="Uehling J."/>
            <person name="Grigoriev I.V."/>
            <person name="Vagvolgyi C."/>
            <person name="Papp T."/>
            <person name="Martin F.M."/>
            <person name="Miettinen O."/>
            <person name="Hibbett D.S."/>
            <person name="Nagy L.G."/>
        </authorList>
    </citation>
    <scope>NUCLEOTIDE SEQUENCE [LARGE SCALE GENOMIC DNA]</scope>
    <source>
        <strain evidence="2 3">CBS 962.96</strain>
    </source>
</reference>
<dbReference type="PANTHER" id="PTHR13246">
    <property type="entry name" value="ENDO BETA N-ACETYLGLUCOSAMINIDASE"/>
    <property type="match status" value="1"/>
</dbReference>
<dbReference type="GO" id="GO:0005829">
    <property type="term" value="C:cytosol"/>
    <property type="evidence" value="ECO:0007669"/>
    <property type="project" value="UniProtKB-SubCell"/>
</dbReference>
<organism evidence="2 3">
    <name type="scientific">Dendrothele bispora (strain CBS 962.96)</name>
    <dbReference type="NCBI Taxonomy" id="1314807"/>
    <lineage>
        <taxon>Eukaryota</taxon>
        <taxon>Fungi</taxon>
        <taxon>Dikarya</taxon>
        <taxon>Basidiomycota</taxon>
        <taxon>Agaricomycotina</taxon>
        <taxon>Agaricomycetes</taxon>
        <taxon>Agaricomycetidae</taxon>
        <taxon>Agaricales</taxon>
        <taxon>Agaricales incertae sedis</taxon>
        <taxon>Dendrothele</taxon>
    </lineage>
</organism>
<name>A0A4S8KLS1_DENBC</name>
<evidence type="ECO:0000313" key="3">
    <source>
        <dbReference type="Proteomes" id="UP000297245"/>
    </source>
</evidence>
<dbReference type="Proteomes" id="UP000297245">
    <property type="component" value="Unassembled WGS sequence"/>
</dbReference>
<keyword evidence="3" id="KW-1185">Reference proteome</keyword>
<dbReference type="AlphaFoldDB" id="A0A4S8KLS1"/>
<protein>
    <recommendedName>
        <fullName evidence="1">Cytosolic endo-beta-N-acetylglucosaminidase TIM barrel domain-containing protein</fullName>
    </recommendedName>
</protein>
<dbReference type="OrthoDB" id="284473at2759"/>
<feature type="domain" description="Cytosolic endo-beta-N-acetylglucosaminidase TIM barrel" evidence="1">
    <location>
        <begin position="64"/>
        <end position="232"/>
    </location>
</feature>
<evidence type="ECO:0000313" key="2">
    <source>
        <dbReference type="EMBL" id="THU76401.1"/>
    </source>
</evidence>
<accession>A0A4S8KLS1</accession>
<dbReference type="PANTHER" id="PTHR13246:SF1">
    <property type="entry name" value="CYTOSOLIC ENDO-BETA-N-ACETYLGLUCOSAMINIDASE"/>
    <property type="match status" value="1"/>
</dbReference>
<dbReference type="InterPro" id="IPR032979">
    <property type="entry name" value="ENGase"/>
</dbReference>